<reference evidence="1 2" key="1">
    <citation type="submission" date="2019-06" db="EMBL/GenBank/DDBJ databases">
        <title>Sequencing the genomes of 1000 actinobacteria strains.</title>
        <authorList>
            <person name="Klenk H.-P."/>
        </authorList>
    </citation>
    <scope>NUCLEOTIDE SEQUENCE [LARGE SCALE GENOMIC DNA]</scope>
    <source>
        <strain evidence="1 2">DSM 24617</strain>
    </source>
</reference>
<proteinExistence type="predicted"/>
<dbReference type="AlphaFoldDB" id="A0A542WZK7"/>
<evidence type="ECO:0000313" key="2">
    <source>
        <dbReference type="Proteomes" id="UP000318336"/>
    </source>
</evidence>
<protein>
    <submittedName>
        <fullName evidence="1">Uncharacterized protein</fullName>
    </submittedName>
</protein>
<gene>
    <name evidence="1" type="ORF">FB554_3328</name>
</gene>
<accession>A0A542WZK7</accession>
<comment type="caution">
    <text evidence="1">The sequence shown here is derived from an EMBL/GenBank/DDBJ whole genome shotgun (WGS) entry which is preliminary data.</text>
</comment>
<name>A0A542WZK7_9MICO</name>
<dbReference type="Proteomes" id="UP000318336">
    <property type="component" value="Unassembled WGS sequence"/>
</dbReference>
<evidence type="ECO:0000313" key="1">
    <source>
        <dbReference type="EMBL" id="TQL29015.1"/>
    </source>
</evidence>
<dbReference type="EMBL" id="VFOK01000002">
    <property type="protein sequence ID" value="TQL29015.1"/>
    <property type="molecule type" value="Genomic_DNA"/>
</dbReference>
<keyword evidence="2" id="KW-1185">Reference proteome</keyword>
<sequence length="55" mass="6141">MARVRQFVPWVIAAFLVYAVITSPDKSADTVRNLWDILAQGVRNIGQFFGNLMGS</sequence>
<organism evidence="1 2">
    <name type="scientific">Barrientosiimonas humi</name>
    <dbReference type="NCBI Taxonomy" id="999931"/>
    <lineage>
        <taxon>Bacteria</taxon>
        <taxon>Bacillati</taxon>
        <taxon>Actinomycetota</taxon>
        <taxon>Actinomycetes</taxon>
        <taxon>Micrococcales</taxon>
        <taxon>Dermacoccaceae</taxon>
        <taxon>Barrientosiimonas</taxon>
    </lineage>
</organism>
<dbReference type="RefSeq" id="WP_170206952.1">
    <property type="nucleotide sequence ID" value="NZ_CAJTBP010000001.1"/>
</dbReference>